<dbReference type="SUPFAM" id="SSF49363">
    <property type="entry name" value="Purple acid phosphatase, N-terminal domain"/>
    <property type="match status" value="1"/>
</dbReference>
<dbReference type="EMBL" id="UYYB01012574">
    <property type="protein sequence ID" value="VDM69540.1"/>
    <property type="molecule type" value="Genomic_DNA"/>
</dbReference>
<keyword evidence="1" id="KW-0732">Signal</keyword>
<dbReference type="InterPro" id="IPR008963">
    <property type="entry name" value="Purple_acid_Pase-like_N"/>
</dbReference>
<organism evidence="3 4">
    <name type="scientific">Strongylus vulgaris</name>
    <name type="common">Blood worm</name>
    <dbReference type="NCBI Taxonomy" id="40348"/>
    <lineage>
        <taxon>Eukaryota</taxon>
        <taxon>Metazoa</taxon>
        <taxon>Ecdysozoa</taxon>
        <taxon>Nematoda</taxon>
        <taxon>Chromadorea</taxon>
        <taxon>Rhabditida</taxon>
        <taxon>Rhabditina</taxon>
        <taxon>Rhabditomorpha</taxon>
        <taxon>Strongyloidea</taxon>
        <taxon>Strongylidae</taxon>
        <taxon>Strongylus</taxon>
    </lineage>
</organism>
<dbReference type="GO" id="GO:0003993">
    <property type="term" value="F:acid phosphatase activity"/>
    <property type="evidence" value="ECO:0007669"/>
    <property type="project" value="InterPro"/>
</dbReference>
<feature type="chain" id="PRO_5018238459" description="Purple acid phosphatase N-terminal domain-containing protein" evidence="1">
    <location>
        <begin position="16"/>
        <end position="98"/>
    </location>
</feature>
<keyword evidence="4" id="KW-1185">Reference proteome</keyword>
<reference evidence="3 4" key="1">
    <citation type="submission" date="2018-11" db="EMBL/GenBank/DDBJ databases">
        <authorList>
            <consortium name="Pathogen Informatics"/>
        </authorList>
    </citation>
    <scope>NUCLEOTIDE SEQUENCE [LARGE SCALE GENOMIC DNA]</scope>
</reference>
<evidence type="ECO:0000259" key="2">
    <source>
        <dbReference type="Pfam" id="PF16656"/>
    </source>
</evidence>
<dbReference type="OrthoDB" id="45007at2759"/>
<dbReference type="AlphaFoldDB" id="A0A3P7I9P6"/>
<feature type="domain" description="Purple acid phosphatase N-terminal" evidence="2">
    <location>
        <begin position="41"/>
        <end position="84"/>
    </location>
</feature>
<dbReference type="Gene3D" id="2.60.40.380">
    <property type="entry name" value="Purple acid phosphatase-like, N-terminal"/>
    <property type="match status" value="1"/>
</dbReference>
<evidence type="ECO:0000256" key="1">
    <source>
        <dbReference type="SAM" id="SignalP"/>
    </source>
</evidence>
<protein>
    <recommendedName>
        <fullName evidence="2">Purple acid phosphatase N-terminal domain-containing protein</fullName>
    </recommendedName>
</protein>
<dbReference type="GO" id="GO:0046872">
    <property type="term" value="F:metal ion binding"/>
    <property type="evidence" value="ECO:0007669"/>
    <property type="project" value="InterPro"/>
</dbReference>
<dbReference type="Pfam" id="PF16656">
    <property type="entry name" value="Pur_ac_phosph_N"/>
    <property type="match status" value="1"/>
</dbReference>
<name>A0A3P7I9P6_STRVU</name>
<gene>
    <name evidence="3" type="ORF">SVUK_LOCUS4538</name>
</gene>
<evidence type="ECO:0000313" key="4">
    <source>
        <dbReference type="Proteomes" id="UP000270094"/>
    </source>
</evidence>
<sequence length="98" mass="11031">MTNIFILLVITLAAAREYLAPNRIPKWKTDDPNYGPDFGQPEQIHLSIGENPNEMVVTWLTFDDTGKSLVNYGTSDNKKLTEVSTKNICCIVFVLDLL</sequence>
<accession>A0A3P7I9P6</accession>
<proteinExistence type="predicted"/>
<feature type="signal peptide" evidence="1">
    <location>
        <begin position="1"/>
        <end position="15"/>
    </location>
</feature>
<dbReference type="Proteomes" id="UP000270094">
    <property type="component" value="Unassembled WGS sequence"/>
</dbReference>
<dbReference type="InterPro" id="IPR015914">
    <property type="entry name" value="PAPs_N"/>
</dbReference>
<evidence type="ECO:0000313" key="3">
    <source>
        <dbReference type="EMBL" id="VDM69540.1"/>
    </source>
</evidence>